<dbReference type="GO" id="GO:0017101">
    <property type="term" value="C:aminoacyl-tRNA synthetase multienzyme complex"/>
    <property type="evidence" value="ECO:0007669"/>
    <property type="project" value="UniProtKB-ARBA"/>
</dbReference>
<evidence type="ECO:0000256" key="3">
    <source>
        <dbReference type="ARBA" id="ARBA00005594"/>
    </source>
</evidence>
<dbReference type="GO" id="GO:0006428">
    <property type="term" value="P:isoleucyl-tRNA aminoacylation"/>
    <property type="evidence" value="ECO:0007669"/>
    <property type="project" value="InterPro"/>
</dbReference>
<comment type="similarity">
    <text evidence="3 17">Belongs to the class-I aminoacyl-tRNA synthetase family.</text>
</comment>
<keyword evidence="9 17" id="KW-0067">ATP-binding</keyword>
<dbReference type="InterPro" id="IPR013155">
    <property type="entry name" value="M/V/L/I-tRNA-synth_anticd-bd"/>
</dbReference>
<evidence type="ECO:0000259" key="19">
    <source>
        <dbReference type="Pfam" id="PF08264"/>
    </source>
</evidence>
<dbReference type="CDD" id="cd00818">
    <property type="entry name" value="IleRS_core"/>
    <property type="match status" value="1"/>
</dbReference>
<dbReference type="InterPro" id="IPR033709">
    <property type="entry name" value="Anticodon_Ile_ABEc"/>
</dbReference>
<dbReference type="SUPFAM" id="SSF47323">
    <property type="entry name" value="Anticodon-binding domain of a subclass of class I aminoacyl-tRNA synthetases"/>
    <property type="match status" value="1"/>
</dbReference>
<dbReference type="Proteomes" id="UP000677228">
    <property type="component" value="Unassembled WGS sequence"/>
</dbReference>
<dbReference type="CDD" id="cd07961">
    <property type="entry name" value="Anticodon_Ia_Ile_ABEc"/>
    <property type="match status" value="1"/>
</dbReference>
<evidence type="ECO:0000256" key="4">
    <source>
        <dbReference type="ARBA" id="ARBA00013165"/>
    </source>
</evidence>
<dbReference type="GO" id="GO:0004822">
    <property type="term" value="F:isoleucine-tRNA ligase activity"/>
    <property type="evidence" value="ECO:0007669"/>
    <property type="project" value="UniProtKB-EC"/>
</dbReference>
<feature type="domain" description="Methionyl/Valyl/Leucyl/Isoleucyl-tRNA synthetase anticodon-binding" evidence="19">
    <location>
        <begin position="709"/>
        <end position="864"/>
    </location>
</feature>
<dbReference type="AlphaFoldDB" id="A0A8S2E1R1"/>
<keyword evidence="12 17" id="KW-0030">Aminoacyl-tRNA synthetase</keyword>
<evidence type="ECO:0000256" key="16">
    <source>
        <dbReference type="ARBA" id="ARBA00069879"/>
    </source>
</evidence>
<evidence type="ECO:0000256" key="2">
    <source>
        <dbReference type="ARBA" id="ARBA00004514"/>
    </source>
</evidence>
<accession>A0A8S2E1R1</accession>
<dbReference type="SUPFAM" id="SSF52374">
    <property type="entry name" value="Nucleotidylyl transferase"/>
    <property type="match status" value="1"/>
</dbReference>
<sequence length="1098" mass="127357">MDLATDQNLPERLNFGKNEVEILNYWRKIDAFQTSHKLSKDRPKYTNYDGPPFATGLPHYGHILAGTIKDTVTRWAYQTGHHVERRFGWDCHGLPVEYEIDKTLGIKGPEDVQKMGIATYNDHCRQIVMRYAGEWEHIVERMGRWVDFRNDYKTMYPSFMESVWFVFKQLYEKNLVYRGFKVMPYSTGCCTPLSNFESGQNYQDVSDPSIAFLFPLEEQPDVKLVAWTTTPWTIPSNLAVCLNANSIYAKVLDHAKNETYIVMEKRLSDLYKKVNDYTILETFKGSELKEKRYIPIFPYFKHIPTAFRILCDDYVTEDSGTGVVSQSPYFGEHDYRVCLSNGIINKDTGPIVCPVDPVGRFTSEIVDFQGQYVKDADKQIIKYLKDHKLLFNHSTIKHSYPFCWRSDTPLIYRAIPSWFIRVETMIENLLINNSKTYWVPDFVREKRFANWLRDARDWCVSRNRYWGNPIPLWVSDDYEEVICVGSIEELKRLSGVEVTDIHRENVDQILIPSQLGKGFLHRVPEVFDCWFESGSMPYAQSHYPFENRQEFEDTFPADFIAEGIDQTRGWFYTLLVVSTGLFNKPPFKNLICSGIVLAGDGEKMSKRKKNYPDPSLLFDEYGADAVRLYLITSPVVRGESLKFKQEGVRDILKDVFLPWYNSLRLLIQSCQRLEIEDKKKFEYNEEAVVDKLTTANGGDSKKGGVNVMDMWIVSYTQTLLEFVRKEMDAYRLYTVVPRLIKYIDMLTNWYVRLNKKRFKGETNVDDCILSLNVLCYILLTMSKLMGPFTPFLAEYFYQQLRRLTPSLLTTDIQGQSVHFQMIPQAQKSLINLPIEKAVAAVQMVIGLARVVRERKAVPMKYPLPELVVIHKDDTILESIKSLEDFVAEGLNVRKVTLTKDRELYGVEMKAEPNHPTLGKKAGSKFQALMRKIQEMSDSDIERFLNRNNENGTVEEFKINDVPIENEDLRVTYKVVKQTRFEANAEGGFVVLLDHTADQALKDEGLIHEITNRVQRLRKEAKLVPTDDITVYYSIQPPTCELARIALEQQDEIEQILKKPFKPLSQHTQDATIVLSKKLLVKEDEIEIVLTRQDHQQSS</sequence>
<dbReference type="InterPro" id="IPR009008">
    <property type="entry name" value="Val/Leu/Ile-tRNA-synth_edit"/>
</dbReference>
<gene>
    <name evidence="20" type="ORF">OVA965_LOCUS18636</name>
    <name evidence="21" type="ORF">TMI583_LOCUS18647</name>
</gene>
<dbReference type="InterPro" id="IPR002300">
    <property type="entry name" value="aa-tRNA-synth_Ia"/>
</dbReference>
<evidence type="ECO:0000256" key="17">
    <source>
        <dbReference type="RuleBase" id="RU363035"/>
    </source>
</evidence>
<dbReference type="NCBIfam" id="TIGR00392">
    <property type="entry name" value="ileS"/>
    <property type="match status" value="1"/>
</dbReference>
<evidence type="ECO:0000256" key="15">
    <source>
        <dbReference type="ARBA" id="ARBA00063494"/>
    </source>
</evidence>
<dbReference type="Pfam" id="PF00133">
    <property type="entry name" value="tRNA-synt_1"/>
    <property type="match status" value="1"/>
</dbReference>
<evidence type="ECO:0000256" key="13">
    <source>
        <dbReference type="ARBA" id="ARBA00032665"/>
    </source>
</evidence>
<reference evidence="20" key="1">
    <citation type="submission" date="2021-02" db="EMBL/GenBank/DDBJ databases">
        <authorList>
            <person name="Nowell W R."/>
        </authorList>
    </citation>
    <scope>NUCLEOTIDE SEQUENCE</scope>
</reference>
<dbReference type="PANTHER" id="PTHR42780:SF1">
    <property type="entry name" value="ISOLEUCINE--TRNA LIGASE, CYTOPLASMIC"/>
    <property type="match status" value="1"/>
</dbReference>
<evidence type="ECO:0000313" key="22">
    <source>
        <dbReference type="Proteomes" id="UP000677228"/>
    </source>
</evidence>
<dbReference type="EMBL" id="CAJOBA010009345">
    <property type="protein sequence ID" value="CAF3849087.1"/>
    <property type="molecule type" value="Genomic_DNA"/>
</dbReference>
<dbReference type="InterPro" id="IPR023586">
    <property type="entry name" value="Ile-tRNA-ligase_type2"/>
</dbReference>
<dbReference type="PROSITE" id="PS00178">
    <property type="entry name" value="AA_TRNA_LIGASE_I"/>
    <property type="match status" value="1"/>
</dbReference>
<proteinExistence type="inferred from homology"/>
<evidence type="ECO:0000256" key="7">
    <source>
        <dbReference type="ARBA" id="ARBA00022598"/>
    </source>
</evidence>
<dbReference type="Gene3D" id="3.40.50.620">
    <property type="entry name" value="HUPs"/>
    <property type="match status" value="2"/>
</dbReference>
<evidence type="ECO:0000256" key="9">
    <source>
        <dbReference type="ARBA" id="ARBA00022840"/>
    </source>
</evidence>
<dbReference type="InterPro" id="IPR009080">
    <property type="entry name" value="tRNAsynth_Ia_anticodon-bd"/>
</dbReference>
<evidence type="ECO:0000256" key="1">
    <source>
        <dbReference type="ARBA" id="ARBA00003170"/>
    </source>
</evidence>
<dbReference type="EMBL" id="CAJNOK010009329">
    <property type="protein sequence ID" value="CAF1086760.1"/>
    <property type="molecule type" value="Genomic_DNA"/>
</dbReference>
<keyword evidence="6" id="KW-0597">Phosphoprotein</keyword>
<evidence type="ECO:0000256" key="11">
    <source>
        <dbReference type="ARBA" id="ARBA00022990"/>
    </source>
</evidence>
<keyword evidence="8 17" id="KW-0547">Nucleotide-binding</keyword>
<dbReference type="PANTHER" id="PTHR42780">
    <property type="entry name" value="SOLEUCYL-TRNA SYNTHETASE"/>
    <property type="match status" value="1"/>
</dbReference>
<comment type="subunit">
    <text evidence="15">Part of a multisubunit complex that groups tRNA ligases for Arg (RARS1), Asp (DARS1), Gln (QARS1), Ile (IARS1), Leu (LARS1), Lys (KARS1), Met (MARS1) the bifunctional ligase for Glu and Pro (EPRS1) and the auxiliary subunits AIMP1/p43, AIMP2/p38 and EEF1E1/p18.</text>
</comment>
<evidence type="ECO:0000256" key="5">
    <source>
        <dbReference type="ARBA" id="ARBA00022490"/>
    </source>
</evidence>
<feature type="domain" description="Aminoacyl-tRNA synthetase class Ia" evidence="18">
    <location>
        <begin position="22"/>
        <end position="641"/>
    </location>
</feature>
<dbReference type="FunFam" id="3.40.50.620:FF:000414">
    <property type="entry name" value="Isoleucine--tRNA ligase, cytoplasmic-like"/>
    <property type="match status" value="1"/>
</dbReference>
<keyword evidence="5" id="KW-0963">Cytoplasm</keyword>
<dbReference type="InterPro" id="IPR002301">
    <property type="entry name" value="Ile-tRNA-ligase"/>
</dbReference>
<name>A0A8S2E1R1_9BILA</name>
<comment type="subcellular location">
    <subcellularLocation>
        <location evidence="2">Cytoplasm</location>
        <location evidence="2">Cytosol</location>
    </subcellularLocation>
</comment>
<dbReference type="SUPFAM" id="SSF50677">
    <property type="entry name" value="ValRS/IleRS/LeuRS editing domain"/>
    <property type="match status" value="1"/>
</dbReference>
<dbReference type="FunFam" id="1.10.730.10:FF:000004">
    <property type="entry name" value="Isoleucyl-tRNA synthetase, cytoplasmic"/>
    <property type="match status" value="1"/>
</dbReference>
<dbReference type="InterPro" id="IPR014729">
    <property type="entry name" value="Rossmann-like_a/b/a_fold"/>
</dbReference>
<evidence type="ECO:0000313" key="20">
    <source>
        <dbReference type="EMBL" id="CAF1086760.1"/>
    </source>
</evidence>
<evidence type="ECO:0000256" key="14">
    <source>
        <dbReference type="ARBA" id="ARBA00048359"/>
    </source>
</evidence>
<keyword evidence="7 17" id="KW-0436">Ligase</keyword>
<comment type="function">
    <text evidence="1">Catalyzes the specific attachment of an amino acid to its cognate tRNA in a 2 step reaction: the amino acid (AA) is first activated by ATP to form AA-AMP and then transferred to the acceptor end of the tRNA.</text>
</comment>
<dbReference type="GO" id="GO:0002161">
    <property type="term" value="F:aminoacyl-tRNA deacylase activity"/>
    <property type="evidence" value="ECO:0007669"/>
    <property type="project" value="InterPro"/>
</dbReference>
<evidence type="ECO:0000256" key="12">
    <source>
        <dbReference type="ARBA" id="ARBA00023146"/>
    </source>
</evidence>
<dbReference type="FunFam" id="3.40.50.620:FF:000050">
    <property type="entry name" value="Isoleucyl-tRNA synthetase,cytoplasmic"/>
    <property type="match status" value="1"/>
</dbReference>
<dbReference type="GO" id="GO:0000049">
    <property type="term" value="F:tRNA binding"/>
    <property type="evidence" value="ECO:0007669"/>
    <property type="project" value="InterPro"/>
</dbReference>
<evidence type="ECO:0000256" key="6">
    <source>
        <dbReference type="ARBA" id="ARBA00022553"/>
    </source>
</evidence>
<evidence type="ECO:0000313" key="21">
    <source>
        <dbReference type="EMBL" id="CAF3849087.1"/>
    </source>
</evidence>
<evidence type="ECO:0000256" key="10">
    <source>
        <dbReference type="ARBA" id="ARBA00022917"/>
    </source>
</evidence>
<keyword evidence="10 17" id="KW-0648">Protein biosynthesis</keyword>
<comment type="caution">
    <text evidence="20">The sequence shown here is derived from an EMBL/GenBank/DDBJ whole genome shotgun (WGS) entry which is preliminary data.</text>
</comment>
<dbReference type="Pfam" id="PF19302">
    <property type="entry name" value="DUF5915"/>
    <property type="match status" value="1"/>
</dbReference>
<dbReference type="Gene3D" id="1.10.730.10">
    <property type="entry name" value="Isoleucyl-tRNA Synthetase, Domain 1"/>
    <property type="match status" value="1"/>
</dbReference>
<dbReference type="EC" id="6.1.1.5" evidence="4"/>
<protein>
    <recommendedName>
        <fullName evidence="16">Isoleucine--tRNA ligase, cytoplasmic</fullName>
        <ecNumber evidence="4">6.1.1.5</ecNumber>
    </recommendedName>
    <alternativeName>
        <fullName evidence="13">Isoleucyl-tRNA synthetase</fullName>
    </alternativeName>
</protein>
<dbReference type="Proteomes" id="UP000682733">
    <property type="component" value="Unassembled WGS sequence"/>
</dbReference>
<dbReference type="InterPro" id="IPR001412">
    <property type="entry name" value="aa-tRNA-synth_I_CS"/>
</dbReference>
<organism evidence="20 22">
    <name type="scientific">Didymodactylos carnosus</name>
    <dbReference type="NCBI Taxonomy" id="1234261"/>
    <lineage>
        <taxon>Eukaryota</taxon>
        <taxon>Metazoa</taxon>
        <taxon>Spiralia</taxon>
        <taxon>Gnathifera</taxon>
        <taxon>Rotifera</taxon>
        <taxon>Eurotatoria</taxon>
        <taxon>Bdelloidea</taxon>
        <taxon>Philodinida</taxon>
        <taxon>Philodinidae</taxon>
        <taxon>Didymodactylos</taxon>
    </lineage>
</organism>
<evidence type="ECO:0000259" key="18">
    <source>
        <dbReference type="Pfam" id="PF00133"/>
    </source>
</evidence>
<dbReference type="PRINTS" id="PR00984">
    <property type="entry name" value="TRNASYNTHILE"/>
</dbReference>
<dbReference type="Pfam" id="PF08264">
    <property type="entry name" value="Anticodon_1"/>
    <property type="match status" value="1"/>
</dbReference>
<evidence type="ECO:0000256" key="8">
    <source>
        <dbReference type="ARBA" id="ARBA00022741"/>
    </source>
</evidence>
<dbReference type="GO" id="GO:0005524">
    <property type="term" value="F:ATP binding"/>
    <property type="evidence" value="ECO:0007669"/>
    <property type="project" value="UniProtKB-KW"/>
</dbReference>
<keyword evidence="11" id="KW-0007">Acetylation</keyword>
<dbReference type="GO" id="GO:0005829">
    <property type="term" value="C:cytosol"/>
    <property type="evidence" value="ECO:0007669"/>
    <property type="project" value="UniProtKB-SubCell"/>
</dbReference>
<comment type="catalytic activity">
    <reaction evidence="14">
        <text>tRNA(Ile) + L-isoleucine + ATP = L-isoleucyl-tRNA(Ile) + AMP + diphosphate</text>
        <dbReference type="Rhea" id="RHEA:11060"/>
        <dbReference type="Rhea" id="RHEA-COMP:9666"/>
        <dbReference type="Rhea" id="RHEA-COMP:9695"/>
        <dbReference type="ChEBI" id="CHEBI:30616"/>
        <dbReference type="ChEBI" id="CHEBI:33019"/>
        <dbReference type="ChEBI" id="CHEBI:58045"/>
        <dbReference type="ChEBI" id="CHEBI:78442"/>
        <dbReference type="ChEBI" id="CHEBI:78528"/>
        <dbReference type="ChEBI" id="CHEBI:456215"/>
        <dbReference type="EC" id="6.1.1.5"/>
    </reaction>
</comment>